<dbReference type="GO" id="GO:0052689">
    <property type="term" value="F:carboxylic ester hydrolase activity"/>
    <property type="evidence" value="ECO:0007669"/>
    <property type="project" value="TreeGrafter"/>
</dbReference>
<dbReference type="Pfam" id="PF00326">
    <property type="entry name" value="Peptidase_S9"/>
    <property type="match status" value="1"/>
</dbReference>
<keyword evidence="2" id="KW-0378">Hydrolase</keyword>
<reference evidence="2 3" key="1">
    <citation type="submission" date="2018-11" db="EMBL/GenBank/DDBJ databases">
        <authorList>
            <consortium name="Pathogen Informatics"/>
        </authorList>
    </citation>
    <scope>NUCLEOTIDE SEQUENCE [LARGE SCALE GENOMIC DNA]</scope>
    <source>
        <strain evidence="2 3">NCTC12929</strain>
    </source>
</reference>
<dbReference type="InterPro" id="IPR029058">
    <property type="entry name" value="AB_hydrolase_fold"/>
</dbReference>
<accession>A0A7Z8YMC6</accession>
<dbReference type="GO" id="GO:0006508">
    <property type="term" value="P:proteolysis"/>
    <property type="evidence" value="ECO:0007669"/>
    <property type="project" value="InterPro"/>
</dbReference>
<organism evidence="2 3">
    <name type="scientific">Bergeyella zoohelcum</name>
    <dbReference type="NCBI Taxonomy" id="1015"/>
    <lineage>
        <taxon>Bacteria</taxon>
        <taxon>Pseudomonadati</taxon>
        <taxon>Bacteroidota</taxon>
        <taxon>Flavobacteriia</taxon>
        <taxon>Flavobacteriales</taxon>
        <taxon>Weeksellaceae</taxon>
        <taxon>Bergeyella</taxon>
    </lineage>
</organism>
<dbReference type="GO" id="GO:0008236">
    <property type="term" value="F:serine-type peptidase activity"/>
    <property type="evidence" value="ECO:0007669"/>
    <property type="project" value="InterPro"/>
</dbReference>
<protein>
    <submittedName>
        <fullName evidence="2">Alpha/beta hydrolase family</fullName>
    </submittedName>
</protein>
<sequence length="326" mass="38107">MKKIFVFLLFFVFVSIMAQEVRRDSVVWNGAVSHYLILSKEGEQFKQKPLFFFCQGSLARPLQILVSKEMGYPILPFELATITRDYHLVIVNKPALPLSEYVQNLKEDLTYPKVGLPPKQYIVNNHLDFYYKRNNHIIKKLVKQNWVDAKKIVVAGHSEGSYIALQMAKHNSKISHLIYSGGNPLGRMMSIIHMSRQAPDEEEDWVQDDLKDWKKIVENRKALETHQENTSFYSYSLSQNFIPDLLQLKIPILVTYGTKDQNGIFNDYLQVVSIQENKKNFTFKSYFNCEHNFFPIENGKPNHSKNNWDQVAQYWVQWIASKSSMQ</sequence>
<dbReference type="InterPro" id="IPR001375">
    <property type="entry name" value="Peptidase_S9_cat"/>
</dbReference>
<evidence type="ECO:0000259" key="1">
    <source>
        <dbReference type="Pfam" id="PF00326"/>
    </source>
</evidence>
<name>A0A7Z8YMC6_9FLAO</name>
<gene>
    <name evidence="2" type="ORF">NCTC12929_00659</name>
</gene>
<feature type="domain" description="Peptidase S9 prolyl oligopeptidase catalytic" evidence="1">
    <location>
        <begin position="138"/>
        <end position="320"/>
    </location>
</feature>
<evidence type="ECO:0000313" key="3">
    <source>
        <dbReference type="Proteomes" id="UP000270205"/>
    </source>
</evidence>
<dbReference type="Proteomes" id="UP000270205">
    <property type="component" value="Unassembled WGS sequence"/>
</dbReference>
<dbReference type="PANTHER" id="PTHR43265">
    <property type="entry name" value="ESTERASE ESTD"/>
    <property type="match status" value="1"/>
</dbReference>
<dbReference type="PANTHER" id="PTHR43265:SF1">
    <property type="entry name" value="ESTERASE ESTD"/>
    <property type="match status" value="1"/>
</dbReference>
<proteinExistence type="predicted"/>
<comment type="caution">
    <text evidence="2">The sequence shown here is derived from an EMBL/GenBank/DDBJ whole genome shotgun (WGS) entry which is preliminary data.</text>
</comment>
<dbReference type="Gene3D" id="3.40.50.1820">
    <property type="entry name" value="alpha/beta hydrolase"/>
    <property type="match status" value="1"/>
</dbReference>
<evidence type="ECO:0000313" key="2">
    <source>
        <dbReference type="EMBL" id="VDH03279.1"/>
    </source>
</evidence>
<dbReference type="EMBL" id="UYIV01000001">
    <property type="protein sequence ID" value="VDH03279.1"/>
    <property type="molecule type" value="Genomic_DNA"/>
</dbReference>
<dbReference type="InterPro" id="IPR053145">
    <property type="entry name" value="AB_hydrolase_Est10"/>
</dbReference>
<dbReference type="AlphaFoldDB" id="A0A7Z8YMC6"/>
<dbReference type="RefSeq" id="WP_125150787.1">
    <property type="nucleotide sequence ID" value="NZ_UYIV01000001.1"/>
</dbReference>
<dbReference type="SUPFAM" id="SSF53474">
    <property type="entry name" value="alpha/beta-Hydrolases"/>
    <property type="match status" value="1"/>
</dbReference>